<dbReference type="SUPFAM" id="SSF50346">
    <property type="entry name" value="PRC-barrel domain"/>
    <property type="match status" value="1"/>
</dbReference>
<name>A0A2V1JYA3_9BURK</name>
<keyword evidence="9" id="KW-1185">Reference proteome</keyword>
<dbReference type="RefSeq" id="WP_109061964.1">
    <property type="nucleotide sequence ID" value="NZ_QETA01000003.1"/>
</dbReference>
<dbReference type="InterPro" id="IPR002676">
    <property type="entry name" value="RimM_N"/>
</dbReference>
<proteinExistence type="inferred from homology"/>
<keyword evidence="1 5" id="KW-0963">Cytoplasm</keyword>
<dbReference type="Pfam" id="PF24986">
    <property type="entry name" value="PRC_RimM"/>
    <property type="match status" value="1"/>
</dbReference>
<dbReference type="EMBL" id="QETA01000003">
    <property type="protein sequence ID" value="PWF23347.1"/>
    <property type="molecule type" value="Genomic_DNA"/>
</dbReference>
<dbReference type="PANTHER" id="PTHR33692">
    <property type="entry name" value="RIBOSOME MATURATION FACTOR RIMM"/>
    <property type="match status" value="1"/>
</dbReference>
<dbReference type="InterPro" id="IPR011033">
    <property type="entry name" value="PRC_barrel-like_sf"/>
</dbReference>
<feature type="domain" description="RimM N-terminal" evidence="6">
    <location>
        <begin position="17"/>
        <end position="104"/>
    </location>
</feature>
<dbReference type="PANTHER" id="PTHR33692:SF1">
    <property type="entry name" value="RIBOSOME MATURATION FACTOR RIMM"/>
    <property type="match status" value="1"/>
</dbReference>
<gene>
    <name evidence="5" type="primary">rimM</name>
    <name evidence="8" type="ORF">DD235_09800</name>
</gene>
<comment type="domain">
    <text evidence="5">The PRC barrel domain binds ribosomal protein uS19.</text>
</comment>
<evidence type="ECO:0000256" key="4">
    <source>
        <dbReference type="ARBA" id="ARBA00023186"/>
    </source>
</evidence>
<reference evidence="9" key="1">
    <citation type="submission" date="2018-05" db="EMBL/GenBank/DDBJ databases">
        <authorList>
            <person name="Li Y."/>
        </authorList>
    </citation>
    <scope>NUCLEOTIDE SEQUENCE [LARGE SCALE GENOMIC DNA]</scope>
    <source>
        <strain evidence="9">3d-2-2</strain>
    </source>
</reference>
<evidence type="ECO:0000256" key="3">
    <source>
        <dbReference type="ARBA" id="ARBA00022552"/>
    </source>
</evidence>
<evidence type="ECO:0000256" key="2">
    <source>
        <dbReference type="ARBA" id="ARBA00022517"/>
    </source>
</evidence>
<keyword evidence="4 5" id="KW-0143">Chaperone</keyword>
<protein>
    <recommendedName>
        <fullName evidence="5">Ribosome maturation factor RimM</fullName>
    </recommendedName>
</protein>
<evidence type="ECO:0000313" key="9">
    <source>
        <dbReference type="Proteomes" id="UP000245212"/>
    </source>
</evidence>
<organism evidence="8 9">
    <name type="scientific">Corticimicrobacter populi</name>
    <dbReference type="NCBI Taxonomy" id="2175229"/>
    <lineage>
        <taxon>Bacteria</taxon>
        <taxon>Pseudomonadati</taxon>
        <taxon>Pseudomonadota</taxon>
        <taxon>Betaproteobacteria</taxon>
        <taxon>Burkholderiales</taxon>
        <taxon>Alcaligenaceae</taxon>
        <taxon>Corticimicrobacter</taxon>
    </lineage>
</organism>
<comment type="subunit">
    <text evidence="5">Binds ribosomal protein uS19.</text>
</comment>
<dbReference type="Pfam" id="PF01782">
    <property type="entry name" value="RimM"/>
    <property type="match status" value="1"/>
</dbReference>
<dbReference type="Gene3D" id="2.40.30.60">
    <property type="entry name" value="RimM"/>
    <property type="match status" value="1"/>
</dbReference>
<dbReference type="InterPro" id="IPR056792">
    <property type="entry name" value="PRC_RimM"/>
</dbReference>
<accession>A0A2V1JYA3</accession>
<evidence type="ECO:0000256" key="1">
    <source>
        <dbReference type="ARBA" id="ARBA00022490"/>
    </source>
</evidence>
<dbReference type="GO" id="GO:0043022">
    <property type="term" value="F:ribosome binding"/>
    <property type="evidence" value="ECO:0007669"/>
    <property type="project" value="InterPro"/>
</dbReference>
<feature type="domain" description="Ribosome maturation factor RimM PRC barrel" evidence="7">
    <location>
        <begin position="116"/>
        <end position="183"/>
    </location>
</feature>
<comment type="function">
    <text evidence="5">An accessory protein needed during the final step in the assembly of 30S ribosomal subunit, possibly for assembly of the head region. Essential for efficient processing of 16S rRNA. May be needed both before and after RbfA during the maturation of 16S rRNA. It has affinity for free ribosomal 30S subunits but not for 70S ribosomes.</text>
</comment>
<dbReference type="SUPFAM" id="SSF50447">
    <property type="entry name" value="Translation proteins"/>
    <property type="match status" value="1"/>
</dbReference>
<dbReference type="HAMAP" id="MF_00014">
    <property type="entry name" value="Ribosome_mat_RimM"/>
    <property type="match status" value="1"/>
</dbReference>
<dbReference type="AlphaFoldDB" id="A0A2V1JYA3"/>
<comment type="caution">
    <text evidence="8">The sequence shown here is derived from an EMBL/GenBank/DDBJ whole genome shotgun (WGS) entry which is preliminary data.</text>
</comment>
<dbReference type="GO" id="GO:0042274">
    <property type="term" value="P:ribosomal small subunit biogenesis"/>
    <property type="evidence" value="ECO:0007669"/>
    <property type="project" value="UniProtKB-UniRule"/>
</dbReference>
<dbReference type="NCBIfam" id="TIGR02273">
    <property type="entry name" value="16S_RimM"/>
    <property type="match status" value="1"/>
</dbReference>
<evidence type="ECO:0000313" key="8">
    <source>
        <dbReference type="EMBL" id="PWF23347.1"/>
    </source>
</evidence>
<evidence type="ECO:0000259" key="6">
    <source>
        <dbReference type="Pfam" id="PF01782"/>
    </source>
</evidence>
<comment type="subcellular location">
    <subcellularLocation>
        <location evidence="5">Cytoplasm</location>
    </subcellularLocation>
</comment>
<dbReference type="InterPro" id="IPR011961">
    <property type="entry name" value="RimM"/>
</dbReference>
<evidence type="ECO:0000259" key="7">
    <source>
        <dbReference type="Pfam" id="PF24986"/>
    </source>
</evidence>
<keyword evidence="2 5" id="KW-0690">Ribosome biogenesis</keyword>
<dbReference type="InterPro" id="IPR009000">
    <property type="entry name" value="Transl_B-barrel_sf"/>
</dbReference>
<dbReference type="GO" id="GO:0005840">
    <property type="term" value="C:ribosome"/>
    <property type="evidence" value="ECO:0007669"/>
    <property type="project" value="InterPro"/>
</dbReference>
<dbReference type="Proteomes" id="UP000245212">
    <property type="component" value="Unassembled WGS sequence"/>
</dbReference>
<dbReference type="Gene3D" id="2.30.30.240">
    <property type="entry name" value="PRC-barrel domain"/>
    <property type="match status" value="1"/>
</dbReference>
<evidence type="ECO:0000256" key="5">
    <source>
        <dbReference type="HAMAP-Rule" id="MF_00014"/>
    </source>
</evidence>
<dbReference type="GO" id="GO:0006364">
    <property type="term" value="P:rRNA processing"/>
    <property type="evidence" value="ECO:0007669"/>
    <property type="project" value="UniProtKB-UniRule"/>
</dbReference>
<keyword evidence="3 5" id="KW-0698">rRNA processing</keyword>
<comment type="similarity">
    <text evidence="5">Belongs to the RimM family.</text>
</comment>
<sequence>MVQAGSGEPVPDDLVELGRILSAYGVRGWVKIAPHSQQSDILLKTKTWWIAPSAQASASVVVPVACTVMAARRHSASVVAQIAGCTDRDGADALRGATVHIPRSAFPQPAEGEYYWVDLIGCTLYGQDDAGAVVPLGTVNEVMDNGAHAVLKVSNDTLVPFVDAHVLAVDMAARRIDTNWPADF</sequence>
<dbReference type="InterPro" id="IPR036976">
    <property type="entry name" value="RimM_N_sf"/>
</dbReference>
<dbReference type="GO" id="GO:0005737">
    <property type="term" value="C:cytoplasm"/>
    <property type="evidence" value="ECO:0007669"/>
    <property type="project" value="UniProtKB-SubCell"/>
</dbReference>